<gene>
    <name evidence="2" type="ORF">D6Z83_02285</name>
    <name evidence="3" type="ORF">EBE87_08085</name>
</gene>
<organism evidence="2 5">
    <name type="scientific">Teichococcus wenyumeiae</name>
    <dbReference type="NCBI Taxonomy" id="2478470"/>
    <lineage>
        <taxon>Bacteria</taxon>
        <taxon>Pseudomonadati</taxon>
        <taxon>Pseudomonadota</taxon>
        <taxon>Alphaproteobacteria</taxon>
        <taxon>Acetobacterales</taxon>
        <taxon>Roseomonadaceae</taxon>
        <taxon>Roseomonas</taxon>
    </lineage>
</organism>
<dbReference type="InterPro" id="IPR050706">
    <property type="entry name" value="Cyclic-di-GMP_PDE-like"/>
</dbReference>
<dbReference type="AlphaFoldDB" id="A0A3A9JGY2"/>
<evidence type="ECO:0000313" key="5">
    <source>
        <dbReference type="Proteomes" id="UP000278036"/>
    </source>
</evidence>
<dbReference type="Proteomes" id="UP000274097">
    <property type="component" value="Unassembled WGS sequence"/>
</dbReference>
<dbReference type="Proteomes" id="UP000278036">
    <property type="component" value="Unassembled WGS sequence"/>
</dbReference>
<evidence type="ECO:0000313" key="2">
    <source>
        <dbReference type="EMBL" id="RKK05822.1"/>
    </source>
</evidence>
<dbReference type="PANTHER" id="PTHR33121:SF79">
    <property type="entry name" value="CYCLIC DI-GMP PHOSPHODIESTERASE PDED-RELATED"/>
    <property type="match status" value="1"/>
</dbReference>
<dbReference type="Gene3D" id="3.20.20.450">
    <property type="entry name" value="EAL domain"/>
    <property type="match status" value="1"/>
</dbReference>
<accession>A0A3A9JGY2</accession>
<dbReference type="InterPro" id="IPR035919">
    <property type="entry name" value="EAL_sf"/>
</dbReference>
<dbReference type="CDD" id="cd01948">
    <property type="entry name" value="EAL"/>
    <property type="match status" value="1"/>
</dbReference>
<dbReference type="InParanoid" id="A0A3A9JGY2"/>
<keyword evidence="4" id="KW-1185">Reference proteome</keyword>
<reference evidence="2 5" key="1">
    <citation type="submission" date="2018-09" db="EMBL/GenBank/DDBJ databases">
        <title>Roseomonas sp. nov., isolated from feces of Tibetan antelopes in the Qinghai-Tibet plateau, China.</title>
        <authorList>
            <person name="Tian Z."/>
        </authorList>
    </citation>
    <scope>NUCLEOTIDE SEQUENCE [LARGE SCALE GENOMIC DNA]</scope>
    <source>
        <strain evidence="3 4">Z23</strain>
        <strain evidence="2 5">Z24</strain>
    </source>
</reference>
<evidence type="ECO:0000259" key="1">
    <source>
        <dbReference type="PROSITE" id="PS50883"/>
    </source>
</evidence>
<dbReference type="EMBL" id="RFLX01000004">
    <property type="protein sequence ID" value="RMI25656.1"/>
    <property type="molecule type" value="Genomic_DNA"/>
</dbReference>
<protein>
    <submittedName>
        <fullName evidence="2">EAL domain-containing protein</fullName>
    </submittedName>
</protein>
<dbReference type="PROSITE" id="PS50883">
    <property type="entry name" value="EAL"/>
    <property type="match status" value="1"/>
</dbReference>
<comment type="caution">
    <text evidence="2">The sequence shown here is derived from an EMBL/GenBank/DDBJ whole genome shotgun (WGS) entry which is preliminary data.</text>
</comment>
<feature type="domain" description="EAL" evidence="1">
    <location>
        <begin position="142"/>
        <end position="393"/>
    </location>
</feature>
<dbReference type="SUPFAM" id="SSF141868">
    <property type="entry name" value="EAL domain-like"/>
    <property type="match status" value="1"/>
</dbReference>
<dbReference type="EMBL" id="RAQU01000009">
    <property type="protein sequence ID" value="RKK05822.1"/>
    <property type="molecule type" value="Genomic_DNA"/>
</dbReference>
<dbReference type="Pfam" id="PF00563">
    <property type="entry name" value="EAL"/>
    <property type="match status" value="1"/>
</dbReference>
<dbReference type="SMART" id="SM00052">
    <property type="entry name" value="EAL"/>
    <property type="match status" value="1"/>
</dbReference>
<dbReference type="PANTHER" id="PTHR33121">
    <property type="entry name" value="CYCLIC DI-GMP PHOSPHODIESTERASE PDEF"/>
    <property type="match status" value="1"/>
</dbReference>
<dbReference type="FunCoup" id="A0A3A9JGY2">
    <property type="interactions" value="103"/>
</dbReference>
<evidence type="ECO:0000313" key="3">
    <source>
        <dbReference type="EMBL" id="RMI25656.1"/>
    </source>
</evidence>
<name>A0A3A9JGY2_9PROT</name>
<dbReference type="InterPro" id="IPR001633">
    <property type="entry name" value="EAL_dom"/>
</dbReference>
<proteinExistence type="predicted"/>
<evidence type="ECO:0000313" key="4">
    <source>
        <dbReference type="Proteomes" id="UP000274097"/>
    </source>
</evidence>
<sequence>MAPWRCAMTLRFRSAKPDEAQMLLLARDPHVISATQKAAKGLKRRPPLLVQEGRDVLAHLFSSGEPPSQIVCQASAAGPSWPALVATASDPFGQTKMVVIGDPSQSGGADSQIPPGLTWSTAEPVSLARALQQAALIRAQVPTDNPQDLAVGLHRGEITVRYQPVVRIADRRLVLLEGLARWQRPDDTPLSPDAFVPLAERNGLGRALSIAVARRAFTELAGTPGRIGASLALNLPLAVLVERDVLVWLRELLEATRFPPSALVLELTETSPVLDRPALRRALERLRGAGFPVLVDDMEINDNRGWLLSLPFSGIKLDRMLVSALPTRRRARAEVQRLVKLAHASRMTVTAEGVSNARLWQAVAAAGVDHAQGYAIARPLPALALPAWHSAWQAHLTRR</sequence>
<dbReference type="GO" id="GO:0071111">
    <property type="term" value="F:cyclic-guanylate-specific phosphodiesterase activity"/>
    <property type="evidence" value="ECO:0007669"/>
    <property type="project" value="InterPro"/>
</dbReference>